<accession>A0A1G6DQL8</accession>
<feature type="transmembrane region" description="Helical" evidence="1">
    <location>
        <begin position="6"/>
        <end position="23"/>
    </location>
</feature>
<dbReference type="EMBL" id="FMXP01000049">
    <property type="protein sequence ID" value="SDB47392.1"/>
    <property type="molecule type" value="Genomic_DNA"/>
</dbReference>
<reference evidence="2 3" key="1">
    <citation type="submission" date="2016-10" db="EMBL/GenBank/DDBJ databases">
        <authorList>
            <person name="de Groot N.N."/>
        </authorList>
    </citation>
    <scope>NUCLEOTIDE SEQUENCE [LARGE SCALE GENOMIC DNA]</scope>
    <source>
        <strain evidence="2 3">A-4</strain>
    </source>
</reference>
<keyword evidence="3" id="KW-1185">Reference proteome</keyword>
<keyword evidence="1" id="KW-1133">Transmembrane helix</keyword>
<feature type="transmembrane region" description="Helical" evidence="1">
    <location>
        <begin position="71"/>
        <end position="92"/>
    </location>
</feature>
<evidence type="ECO:0000256" key="1">
    <source>
        <dbReference type="SAM" id="Phobius"/>
    </source>
</evidence>
<keyword evidence="1" id="KW-0812">Transmembrane</keyword>
<dbReference type="AlphaFoldDB" id="A0A1G6DQL8"/>
<gene>
    <name evidence="2" type="ORF">SAMN02910293_02364</name>
</gene>
<dbReference type="Proteomes" id="UP000182508">
    <property type="component" value="Unassembled WGS sequence"/>
</dbReference>
<evidence type="ECO:0000313" key="2">
    <source>
        <dbReference type="EMBL" id="SDB47392.1"/>
    </source>
</evidence>
<organism evidence="2 3">
    <name type="scientific">Streptococcus henryi</name>
    <dbReference type="NCBI Taxonomy" id="439219"/>
    <lineage>
        <taxon>Bacteria</taxon>
        <taxon>Bacillati</taxon>
        <taxon>Bacillota</taxon>
        <taxon>Bacilli</taxon>
        <taxon>Lactobacillales</taxon>
        <taxon>Streptococcaceae</taxon>
        <taxon>Streptococcus</taxon>
    </lineage>
</organism>
<proteinExistence type="predicted"/>
<keyword evidence="1" id="KW-0472">Membrane</keyword>
<sequence>MDIRLVMILVLFLAGGVHIWQKRKNQVNNEEFDERQRFLMGQSYKYAAGSSWILIVLLSLTNAVYPDLLSISFILACLLFLPLTVFGVSNILNDAYYPVKSSGKWKRLSPQKGLAIFGVIAVFSLFFLFDGNSDVGFFQKGGNGNFLILLLTSLGLATAFSYKLLKDRDEGDRDEGDTDG</sequence>
<name>A0A1G6DQL8_9STRE</name>
<feature type="transmembrane region" description="Helical" evidence="1">
    <location>
        <begin position="113"/>
        <end position="129"/>
    </location>
</feature>
<evidence type="ECO:0000313" key="3">
    <source>
        <dbReference type="Proteomes" id="UP000182508"/>
    </source>
</evidence>
<feature type="transmembrane region" description="Helical" evidence="1">
    <location>
        <begin position="144"/>
        <end position="165"/>
    </location>
</feature>
<dbReference type="STRING" id="439219.SAMN02910293_02364"/>
<protein>
    <submittedName>
        <fullName evidence="2">Uncharacterized protein</fullName>
    </submittedName>
</protein>
<feature type="transmembrane region" description="Helical" evidence="1">
    <location>
        <begin position="44"/>
        <end position="65"/>
    </location>
</feature>